<organism evidence="2 3">
    <name type="scientific">Caerostris darwini</name>
    <dbReference type="NCBI Taxonomy" id="1538125"/>
    <lineage>
        <taxon>Eukaryota</taxon>
        <taxon>Metazoa</taxon>
        <taxon>Ecdysozoa</taxon>
        <taxon>Arthropoda</taxon>
        <taxon>Chelicerata</taxon>
        <taxon>Arachnida</taxon>
        <taxon>Araneae</taxon>
        <taxon>Araneomorphae</taxon>
        <taxon>Entelegynae</taxon>
        <taxon>Araneoidea</taxon>
        <taxon>Araneidae</taxon>
        <taxon>Caerostris</taxon>
    </lineage>
</organism>
<keyword evidence="3" id="KW-1185">Reference proteome</keyword>
<dbReference type="EMBL" id="BPLQ01001863">
    <property type="protein sequence ID" value="GIX86190.1"/>
    <property type="molecule type" value="Genomic_DNA"/>
</dbReference>
<proteinExistence type="predicted"/>
<dbReference type="Proteomes" id="UP001054837">
    <property type="component" value="Unassembled WGS sequence"/>
</dbReference>
<evidence type="ECO:0000256" key="1">
    <source>
        <dbReference type="SAM" id="MobiDB-lite"/>
    </source>
</evidence>
<feature type="compositionally biased region" description="Basic residues" evidence="1">
    <location>
        <begin position="21"/>
        <end position="30"/>
    </location>
</feature>
<evidence type="ECO:0000313" key="2">
    <source>
        <dbReference type="EMBL" id="GIX86190.1"/>
    </source>
</evidence>
<reference evidence="2 3" key="1">
    <citation type="submission" date="2021-06" db="EMBL/GenBank/DDBJ databases">
        <title>Caerostris darwini draft genome.</title>
        <authorList>
            <person name="Kono N."/>
            <person name="Arakawa K."/>
        </authorList>
    </citation>
    <scope>NUCLEOTIDE SEQUENCE [LARGE SCALE GENOMIC DNA]</scope>
</reference>
<comment type="caution">
    <text evidence="2">The sequence shown here is derived from an EMBL/GenBank/DDBJ whole genome shotgun (WGS) entry which is preliminary data.</text>
</comment>
<accession>A0AAV4NPG0</accession>
<feature type="compositionally biased region" description="Polar residues" evidence="1">
    <location>
        <begin position="39"/>
        <end position="57"/>
    </location>
</feature>
<name>A0AAV4NPG0_9ARAC</name>
<protein>
    <submittedName>
        <fullName evidence="2">Uncharacterized protein</fullName>
    </submittedName>
</protein>
<dbReference type="AlphaFoldDB" id="A0AAV4NPG0"/>
<gene>
    <name evidence="2" type="ORF">CDAR_51861</name>
</gene>
<sequence>MRRGASGYRRGEIRSRAAPGRTRRPKRGSKCRAAPGRTLGQNTGNQIPTPDLSNSVSGCAPAQPYPIFPSSVSMGAPRRSPTPDFQYSVSGCAPAQPYTCFHSSVSGCAPAQPLHLIFPLFPGGAPAPYPDFPLFCLWVRPGAALYT</sequence>
<feature type="region of interest" description="Disordered" evidence="1">
    <location>
        <begin position="1"/>
        <end position="58"/>
    </location>
</feature>
<evidence type="ECO:0000313" key="3">
    <source>
        <dbReference type="Proteomes" id="UP001054837"/>
    </source>
</evidence>